<evidence type="ECO:0000256" key="2">
    <source>
        <dbReference type="ARBA" id="ARBA00022723"/>
    </source>
</evidence>
<keyword evidence="13" id="KW-1185">Reference proteome</keyword>
<keyword evidence="9" id="KW-0539">Nucleus</keyword>
<evidence type="ECO:0000256" key="1">
    <source>
        <dbReference type="ARBA" id="ARBA00004123"/>
    </source>
</evidence>
<evidence type="ECO:0000256" key="6">
    <source>
        <dbReference type="ARBA" id="ARBA00023015"/>
    </source>
</evidence>
<proteinExistence type="inferred from homology"/>
<evidence type="ECO:0000256" key="8">
    <source>
        <dbReference type="ARBA" id="ARBA00023163"/>
    </source>
</evidence>
<evidence type="ECO:0000256" key="10">
    <source>
        <dbReference type="RuleBase" id="RU261113"/>
    </source>
</evidence>
<evidence type="ECO:0000256" key="9">
    <source>
        <dbReference type="ARBA" id="ARBA00023242"/>
    </source>
</evidence>
<organism evidence="12 13">
    <name type="scientific">Mycena chlorophos</name>
    <name type="common">Agaric fungus</name>
    <name type="synonym">Agaricus chlorophos</name>
    <dbReference type="NCBI Taxonomy" id="658473"/>
    <lineage>
        <taxon>Eukaryota</taxon>
        <taxon>Fungi</taxon>
        <taxon>Dikarya</taxon>
        <taxon>Basidiomycota</taxon>
        <taxon>Agaricomycotina</taxon>
        <taxon>Agaricomycetes</taxon>
        <taxon>Agaricomycetidae</taxon>
        <taxon>Agaricales</taxon>
        <taxon>Marasmiineae</taxon>
        <taxon>Mycenaceae</taxon>
        <taxon>Mycena</taxon>
    </lineage>
</organism>
<dbReference type="EMBL" id="DF844078">
    <property type="protein sequence ID" value="GAT47876.1"/>
    <property type="molecule type" value="Genomic_DNA"/>
</dbReference>
<dbReference type="Pfam" id="PF08209">
    <property type="entry name" value="Sgf11"/>
    <property type="match status" value="1"/>
</dbReference>
<keyword evidence="8" id="KW-0804">Transcription</keyword>
<evidence type="ECO:0000313" key="13">
    <source>
        <dbReference type="Proteomes" id="UP000815677"/>
    </source>
</evidence>
<dbReference type="PANTHER" id="PTHR46367">
    <property type="entry name" value="ATAXIN-7-LIKE PROTEIN 3"/>
    <property type="match status" value="1"/>
</dbReference>
<dbReference type="InterPro" id="IPR013246">
    <property type="entry name" value="SAGA_su_Sgf11"/>
</dbReference>
<gene>
    <name evidence="12" type="ORF">MCHLO_05318</name>
</gene>
<protein>
    <recommendedName>
        <fullName evidence="10">SAGA-associated factor 11</fullName>
    </recommendedName>
</protein>
<feature type="compositionally biased region" description="Polar residues" evidence="11">
    <location>
        <begin position="223"/>
        <end position="240"/>
    </location>
</feature>
<feature type="region of interest" description="Disordered" evidence="11">
    <location>
        <begin position="77"/>
        <end position="101"/>
    </location>
</feature>
<comment type="subcellular location">
    <subcellularLocation>
        <location evidence="1 10">Nucleus</location>
    </subcellularLocation>
</comment>
<keyword evidence="7 10" id="KW-0010">Activator</keyword>
<keyword evidence="3" id="KW-0863">Zinc-finger</keyword>
<keyword evidence="5" id="KW-0156">Chromatin regulator</keyword>
<keyword evidence="2" id="KW-0479">Metal-binding</keyword>
<evidence type="ECO:0000313" key="12">
    <source>
        <dbReference type="EMBL" id="GAT47876.1"/>
    </source>
</evidence>
<reference evidence="12" key="1">
    <citation type="submission" date="2014-09" db="EMBL/GenBank/DDBJ databases">
        <title>Genome sequence of the luminous mushroom Mycena chlorophos for searching fungal bioluminescence genes.</title>
        <authorList>
            <person name="Tanaka Y."/>
            <person name="Kasuga D."/>
            <person name="Oba Y."/>
            <person name="Hase S."/>
            <person name="Sato K."/>
            <person name="Oba Y."/>
            <person name="Sakakibara Y."/>
        </authorList>
    </citation>
    <scope>NUCLEOTIDE SEQUENCE</scope>
</reference>
<feature type="compositionally biased region" description="Low complexity" evidence="11">
    <location>
        <begin position="320"/>
        <end position="329"/>
    </location>
</feature>
<evidence type="ECO:0000256" key="5">
    <source>
        <dbReference type="ARBA" id="ARBA00022853"/>
    </source>
</evidence>
<dbReference type="Gene3D" id="3.30.160.60">
    <property type="entry name" value="Classic Zinc Finger"/>
    <property type="match status" value="1"/>
</dbReference>
<evidence type="ECO:0000256" key="4">
    <source>
        <dbReference type="ARBA" id="ARBA00022833"/>
    </source>
</evidence>
<accession>A0ABQ0LDE7</accession>
<dbReference type="PANTHER" id="PTHR46367:SF1">
    <property type="entry name" value="ATAXIN-7-LIKE PROTEIN 3"/>
    <property type="match status" value="1"/>
</dbReference>
<sequence length="329" mass="34672">MPKSQREETLISLANRLFNVMLEDLVMDVALQSHHEVSRSLSVCSVYAAQVFKQQPSCCVLDAVFAVHVPPPMATLPAQTLPSRPSTPVQNGSASAGTSTPTKEGNMYIDCVVCSRQIASSRYASHLSSCLGLGTTRRAAVRGSTTKSKPSSDAGGRSTSPEDDSDDGKSKAKSKTKSIDGDFNLKRKRQDSPQLTPNKKHKNHGASGSPVQRLKSDSDFSAVLSNALTSPSTNSTTSKVPSKLRDSSTASLFDRSQSPSSRAYSSPPPDSPGASSSYSGFSANGSPIKSSRAKGTGPPKQVSPPRQLVPDYLLDDSGDETGSSTDTDS</sequence>
<keyword evidence="4" id="KW-0862">Zinc</keyword>
<dbReference type="Proteomes" id="UP000815677">
    <property type="component" value="Unassembled WGS sequence"/>
</dbReference>
<keyword evidence="6" id="KW-0805">Transcription regulation</keyword>
<evidence type="ECO:0000256" key="11">
    <source>
        <dbReference type="SAM" id="MobiDB-lite"/>
    </source>
</evidence>
<feature type="compositionally biased region" description="Low complexity" evidence="11">
    <location>
        <begin position="256"/>
        <end position="265"/>
    </location>
</feature>
<name>A0ABQ0LDE7_MYCCL</name>
<dbReference type="InterPro" id="IPR051078">
    <property type="entry name" value="SGF11"/>
</dbReference>
<feature type="region of interest" description="Disordered" evidence="11">
    <location>
        <begin position="138"/>
        <end position="329"/>
    </location>
</feature>
<feature type="compositionally biased region" description="Low complexity" evidence="11">
    <location>
        <begin position="272"/>
        <end position="287"/>
    </location>
</feature>
<comment type="similarity">
    <text evidence="10">Belongs to the SGF11 family.</text>
</comment>
<evidence type="ECO:0000256" key="3">
    <source>
        <dbReference type="ARBA" id="ARBA00022771"/>
    </source>
</evidence>
<evidence type="ECO:0000256" key="7">
    <source>
        <dbReference type="ARBA" id="ARBA00023159"/>
    </source>
</evidence>